<evidence type="ECO:0000256" key="1">
    <source>
        <dbReference type="ARBA" id="ARBA00022737"/>
    </source>
</evidence>
<feature type="signal peptide" evidence="2">
    <location>
        <begin position="1"/>
        <end position="24"/>
    </location>
</feature>
<protein>
    <recommendedName>
        <fullName evidence="5">MORN repeat protein</fullName>
    </recommendedName>
</protein>
<accession>A0A171KTA9</accession>
<dbReference type="Gene3D" id="2.20.110.10">
    <property type="entry name" value="Histone H3 K4-specific methyltransferase SET7/9 N-terminal domain"/>
    <property type="match status" value="1"/>
</dbReference>
<dbReference type="PANTHER" id="PTHR43215:SF14">
    <property type="entry name" value="RADIAL SPOKE HEAD 1 HOMOLOG"/>
    <property type="match status" value="1"/>
</dbReference>
<organism evidence="3 4">
    <name type="scientific">Kerstersia gyiorum</name>
    <dbReference type="NCBI Taxonomy" id="206506"/>
    <lineage>
        <taxon>Bacteria</taxon>
        <taxon>Pseudomonadati</taxon>
        <taxon>Pseudomonadota</taxon>
        <taxon>Betaproteobacteria</taxon>
        <taxon>Burkholderiales</taxon>
        <taxon>Alcaligenaceae</taxon>
        <taxon>Kerstersia</taxon>
    </lineage>
</organism>
<dbReference type="PANTHER" id="PTHR43215">
    <property type="entry name" value="RADIAL SPOKE HEAD 1 HOMOLOG"/>
    <property type="match status" value="1"/>
</dbReference>
<dbReference type="PATRIC" id="fig|206506.3.peg.1546"/>
<dbReference type="RefSeq" id="WP_068369701.1">
    <property type="nucleotide sequence ID" value="NZ_LBNE01000003.1"/>
</dbReference>
<sequence length="237" mass="25898">MTKPGLAAGLIGGLLFVVSGAAWAADESDCWVADETLRGHFQGMCVNGKAQGEGRAWKAGGAYYEGTFEQGMRDGKGVHVYPNGDTYSGEWSQDRREGTGRYAYGDQSPWRGDVYFGGWHNDMRQGQGTYVFWPSGERFVAQWHENATDTPAGPTMTRRKQAVASLAPIVGKPGTEVCSISTEGAAVDQLAHGIVRDVIDDRLLVEIRDEAVLAASKKPGLNPRWEILTDWMLCPRK</sequence>
<dbReference type="STRING" id="206506.AAV32_07225"/>
<proteinExistence type="predicted"/>
<dbReference type="InterPro" id="IPR003409">
    <property type="entry name" value="MORN"/>
</dbReference>
<comment type="caution">
    <text evidence="3">The sequence shown here is derived from an EMBL/GenBank/DDBJ whole genome shotgun (WGS) entry which is preliminary data.</text>
</comment>
<gene>
    <name evidence="3" type="ORF">AAV32_07225</name>
</gene>
<dbReference type="Pfam" id="PF02493">
    <property type="entry name" value="MORN"/>
    <property type="match status" value="3"/>
</dbReference>
<dbReference type="SMART" id="SM00698">
    <property type="entry name" value="MORN"/>
    <property type="match status" value="3"/>
</dbReference>
<dbReference type="AlphaFoldDB" id="A0A171KTA9"/>
<dbReference type="EMBL" id="LBNE01000003">
    <property type="protein sequence ID" value="KKO72126.1"/>
    <property type="molecule type" value="Genomic_DNA"/>
</dbReference>
<keyword evidence="2" id="KW-0732">Signal</keyword>
<keyword evidence="1" id="KW-0677">Repeat</keyword>
<dbReference type="Proteomes" id="UP000078084">
    <property type="component" value="Unassembled WGS sequence"/>
</dbReference>
<feature type="chain" id="PRO_5007908675" description="MORN repeat protein" evidence="2">
    <location>
        <begin position="25"/>
        <end position="237"/>
    </location>
</feature>
<evidence type="ECO:0000313" key="3">
    <source>
        <dbReference type="EMBL" id="KKO72126.1"/>
    </source>
</evidence>
<reference evidence="3 4" key="1">
    <citation type="submission" date="2015-04" db="EMBL/GenBank/DDBJ databases">
        <title>Genome sequence of Kerstersia gyiorum CG1.</title>
        <authorList>
            <person name="Greninger A.L."/>
            <person name="Kozyreva V."/>
            <person name="Chaturvedi V."/>
        </authorList>
    </citation>
    <scope>NUCLEOTIDE SEQUENCE [LARGE SCALE GENOMIC DNA]</scope>
    <source>
        <strain evidence="3 4">CG1</strain>
    </source>
</reference>
<evidence type="ECO:0000313" key="4">
    <source>
        <dbReference type="Proteomes" id="UP000078084"/>
    </source>
</evidence>
<evidence type="ECO:0008006" key="5">
    <source>
        <dbReference type="Google" id="ProtNLM"/>
    </source>
</evidence>
<keyword evidence="4" id="KW-1185">Reference proteome</keyword>
<dbReference type="SUPFAM" id="SSF82185">
    <property type="entry name" value="Histone H3 K4-specific methyltransferase SET7/9 N-terminal domain"/>
    <property type="match status" value="1"/>
</dbReference>
<evidence type="ECO:0000256" key="2">
    <source>
        <dbReference type="SAM" id="SignalP"/>
    </source>
</evidence>
<name>A0A171KTA9_9BURK</name>